<protein>
    <submittedName>
        <fullName evidence="3">ML domain-containing protein</fullName>
    </submittedName>
</protein>
<dbReference type="AlphaFoldDB" id="A0A0N4XEM3"/>
<name>A0A0N4XEM3_NIPBR</name>
<evidence type="ECO:0000313" key="2">
    <source>
        <dbReference type="Proteomes" id="UP000271162"/>
    </source>
</evidence>
<proteinExistence type="predicted"/>
<dbReference type="WBParaSite" id="NBR_0000097501-mRNA-1">
    <property type="protein sequence ID" value="NBR_0000097501-mRNA-1"/>
    <property type="gene ID" value="NBR_0000097501"/>
</dbReference>
<evidence type="ECO:0000313" key="1">
    <source>
        <dbReference type="EMBL" id="VDL64134.1"/>
    </source>
</evidence>
<dbReference type="Proteomes" id="UP000271162">
    <property type="component" value="Unassembled WGS sequence"/>
</dbReference>
<keyword evidence="2" id="KW-1185">Reference proteome</keyword>
<evidence type="ECO:0000313" key="3">
    <source>
        <dbReference type="WBParaSite" id="NBR_0000097501-mRNA-1"/>
    </source>
</evidence>
<reference evidence="3" key="1">
    <citation type="submission" date="2017-02" db="UniProtKB">
        <authorList>
            <consortium name="WormBaseParasite"/>
        </authorList>
    </citation>
    <scope>IDENTIFICATION</scope>
</reference>
<gene>
    <name evidence="1" type="ORF">NBR_LOCUS976</name>
</gene>
<organism evidence="3">
    <name type="scientific">Nippostrongylus brasiliensis</name>
    <name type="common">Rat hookworm</name>
    <dbReference type="NCBI Taxonomy" id="27835"/>
    <lineage>
        <taxon>Eukaryota</taxon>
        <taxon>Metazoa</taxon>
        <taxon>Ecdysozoa</taxon>
        <taxon>Nematoda</taxon>
        <taxon>Chromadorea</taxon>
        <taxon>Rhabditida</taxon>
        <taxon>Rhabditina</taxon>
        <taxon>Rhabditomorpha</taxon>
        <taxon>Strongyloidea</taxon>
        <taxon>Heligmosomidae</taxon>
        <taxon>Nippostrongylus</taxon>
    </lineage>
</organism>
<sequence>MLFESNSSTNLISGTTYEYPIHLGKPLMVKCDVLNPKNVYSSPNLILNINIWSWGTSLGTCAWSILPTFGMLSNLDACSHGVTCPIKVGREELDVMVDFTKYQTIINLLKDDAPYQLEYAMHDNLSKDNICFMAQARTRLISADNAYRMKTTLLVFLSIIGTVRCSQCSTWPNGTDKAFHWWQCNDGPISFLDAKIYDKTGLVPLPYLQ</sequence>
<reference evidence="1 2" key="2">
    <citation type="submission" date="2018-11" db="EMBL/GenBank/DDBJ databases">
        <authorList>
            <consortium name="Pathogen Informatics"/>
        </authorList>
    </citation>
    <scope>NUCLEOTIDE SEQUENCE [LARGE SCALE GENOMIC DNA]</scope>
</reference>
<accession>A0A0N4XEM3</accession>
<dbReference type="EMBL" id="UYSL01000614">
    <property type="protein sequence ID" value="VDL64134.1"/>
    <property type="molecule type" value="Genomic_DNA"/>
</dbReference>
<dbReference type="PANTHER" id="PTHR35573:SF1">
    <property type="entry name" value="ML DOMAIN-CONTAINING PROTEIN"/>
    <property type="match status" value="1"/>
</dbReference>
<dbReference type="PANTHER" id="PTHR35573">
    <property type="entry name" value="PROTEIN CBG22129"/>
    <property type="match status" value="1"/>
</dbReference>